<comment type="subcellular location">
    <subcellularLocation>
        <location evidence="1">Membrane</location>
        <topology evidence="1">Multi-pass membrane protein</topology>
    </subcellularLocation>
</comment>
<keyword evidence="6" id="KW-1278">Translocase</keyword>
<dbReference type="SMR" id="A0A067FB83"/>
<dbReference type="PANTHER" id="PTHR36727">
    <property type="entry name" value="NAD(P)H-QUINONE OXIDOREDUCTASE SUBUNIT L, CHLOROPLASTIC"/>
    <property type="match status" value="1"/>
</dbReference>
<evidence type="ECO:0000256" key="10">
    <source>
        <dbReference type="ARBA" id="ARBA00023136"/>
    </source>
</evidence>
<dbReference type="Proteomes" id="UP000027120">
    <property type="component" value="Unassembled WGS sequence"/>
</dbReference>
<dbReference type="GO" id="GO:0016020">
    <property type="term" value="C:membrane"/>
    <property type="evidence" value="ECO:0007669"/>
    <property type="project" value="UniProtKB-SubCell"/>
</dbReference>
<evidence type="ECO:0000256" key="8">
    <source>
        <dbReference type="ARBA" id="ARBA00023027"/>
    </source>
</evidence>
<protein>
    <submittedName>
        <fullName evidence="14">Uncharacterized protein</fullName>
    </submittedName>
</protein>
<dbReference type="PANTHER" id="PTHR36727:SF2">
    <property type="entry name" value="NAD(P)H-QUINONE OXIDOREDUCTASE SUBUNIT L, CHLOROPLASTIC"/>
    <property type="match status" value="1"/>
</dbReference>
<keyword evidence="8" id="KW-0520">NAD</keyword>
<evidence type="ECO:0000256" key="7">
    <source>
        <dbReference type="ARBA" id="ARBA00022989"/>
    </source>
</evidence>
<evidence type="ECO:0000256" key="4">
    <source>
        <dbReference type="ARBA" id="ARBA00022857"/>
    </source>
</evidence>
<organism evidence="14 15">
    <name type="scientific">Citrus sinensis</name>
    <name type="common">Sweet orange</name>
    <name type="synonym">Citrus aurantium var. sinensis</name>
    <dbReference type="NCBI Taxonomy" id="2711"/>
    <lineage>
        <taxon>Eukaryota</taxon>
        <taxon>Viridiplantae</taxon>
        <taxon>Streptophyta</taxon>
        <taxon>Embryophyta</taxon>
        <taxon>Tracheophyta</taxon>
        <taxon>Spermatophyta</taxon>
        <taxon>Magnoliopsida</taxon>
        <taxon>eudicotyledons</taxon>
        <taxon>Gunneridae</taxon>
        <taxon>Pentapetalae</taxon>
        <taxon>rosids</taxon>
        <taxon>malvids</taxon>
        <taxon>Sapindales</taxon>
        <taxon>Rutaceae</taxon>
        <taxon>Aurantioideae</taxon>
        <taxon>Citrus</taxon>
    </lineage>
</organism>
<evidence type="ECO:0000256" key="1">
    <source>
        <dbReference type="ARBA" id="ARBA00004141"/>
    </source>
</evidence>
<reference evidence="14 15" key="1">
    <citation type="submission" date="2014-04" db="EMBL/GenBank/DDBJ databases">
        <authorList>
            <consortium name="International Citrus Genome Consortium"/>
            <person name="Gmitter F."/>
            <person name="Chen C."/>
            <person name="Farmerie W."/>
            <person name="Harkins T."/>
            <person name="Desany B."/>
            <person name="Mohiuddin M."/>
            <person name="Kodira C."/>
            <person name="Borodovsky M."/>
            <person name="Lomsadze A."/>
            <person name="Burns P."/>
            <person name="Jenkins J."/>
            <person name="Prochnik S."/>
            <person name="Shu S."/>
            <person name="Chapman J."/>
            <person name="Pitluck S."/>
            <person name="Schmutz J."/>
            <person name="Rokhsar D."/>
        </authorList>
    </citation>
    <scope>NUCLEOTIDE SEQUENCE</scope>
</reference>
<dbReference type="PaxDb" id="2711-XP_006469206.1"/>
<keyword evidence="15" id="KW-1185">Reference proteome</keyword>
<evidence type="ECO:0000313" key="15">
    <source>
        <dbReference type="Proteomes" id="UP000027120"/>
    </source>
</evidence>
<evidence type="ECO:0000256" key="2">
    <source>
        <dbReference type="ARBA" id="ARBA00022692"/>
    </source>
</evidence>
<gene>
    <name evidence="14" type="ORF">CISIN_1g027616mg</name>
</gene>
<keyword evidence="4" id="KW-0521">NADP</keyword>
<keyword evidence="5" id="KW-0618">Plastoquinone</keyword>
<sequence>MHPLPSICKLKDKKKQHKKSKKYRAAEMSSSFGIHSLKALPSLSSTRCVTKSSPLCIICKHKPNTKPAKLNKQKLTGTTQKAIDCFDEKKSSLGIQAGAVLLATLEQPALAVTGENNHEIDLTVALIKVGIIAFWYFLIMPPIIMNWLRVRWYKRKLFEMYVQFMFVFMFFPGLLLWAPFLNFRKLPRDPSMKAPWDTPADPSKVKNAYLKFPWAQVEDYE</sequence>
<dbReference type="AlphaFoldDB" id="A0A067FB83"/>
<dbReference type="GO" id="GO:0016655">
    <property type="term" value="F:oxidoreductase activity, acting on NAD(P)H, quinone or similar compound as acceptor"/>
    <property type="evidence" value="ECO:0007669"/>
    <property type="project" value="InterPro"/>
</dbReference>
<evidence type="ECO:0000313" key="14">
    <source>
        <dbReference type="EMBL" id="KDO64593.1"/>
    </source>
</evidence>
<evidence type="ECO:0000256" key="13">
    <source>
        <dbReference type="SAM" id="Phobius"/>
    </source>
</evidence>
<keyword evidence="10 13" id="KW-0472">Membrane</keyword>
<dbReference type="eggNOG" id="ENOG502S0BN">
    <property type="taxonomic scope" value="Eukaryota"/>
</dbReference>
<feature type="transmembrane region" description="Helical" evidence="13">
    <location>
        <begin position="125"/>
        <end position="148"/>
    </location>
</feature>
<evidence type="ECO:0000256" key="6">
    <source>
        <dbReference type="ARBA" id="ARBA00022967"/>
    </source>
</evidence>
<name>A0A067FB83_CITSI</name>
<keyword evidence="9" id="KW-0793">Thylakoid</keyword>
<evidence type="ECO:0000256" key="12">
    <source>
        <dbReference type="ARBA" id="ARBA00048026"/>
    </source>
</evidence>
<evidence type="ECO:0000256" key="5">
    <source>
        <dbReference type="ARBA" id="ARBA00022957"/>
    </source>
</evidence>
<comment type="catalytic activity">
    <reaction evidence="11">
        <text>a plastoquinone + NADPH + (n+1) H(+)(in) = a plastoquinol + NADP(+) + n H(+)(out)</text>
        <dbReference type="Rhea" id="RHEA:42612"/>
        <dbReference type="Rhea" id="RHEA-COMP:9561"/>
        <dbReference type="Rhea" id="RHEA-COMP:9562"/>
        <dbReference type="ChEBI" id="CHEBI:15378"/>
        <dbReference type="ChEBI" id="CHEBI:17757"/>
        <dbReference type="ChEBI" id="CHEBI:57783"/>
        <dbReference type="ChEBI" id="CHEBI:58349"/>
        <dbReference type="ChEBI" id="CHEBI:62192"/>
    </reaction>
</comment>
<proteinExistence type="predicted"/>
<keyword evidence="3" id="KW-0874">Quinone</keyword>
<accession>A0A067FB83</accession>
<dbReference type="EMBL" id="KK784906">
    <property type="protein sequence ID" value="KDO64593.1"/>
    <property type="molecule type" value="Genomic_DNA"/>
</dbReference>
<dbReference type="Pfam" id="PF10716">
    <property type="entry name" value="NdhL"/>
    <property type="match status" value="1"/>
</dbReference>
<dbReference type="InterPro" id="IPR019654">
    <property type="entry name" value="NADH-quinone_OxRdatse_su_L"/>
</dbReference>
<keyword evidence="2 13" id="KW-0812">Transmembrane</keyword>
<evidence type="ECO:0000256" key="3">
    <source>
        <dbReference type="ARBA" id="ARBA00022719"/>
    </source>
</evidence>
<dbReference type="STRING" id="2711.A0A067FB83"/>
<feature type="transmembrane region" description="Helical" evidence="13">
    <location>
        <begin position="160"/>
        <end position="183"/>
    </location>
</feature>
<evidence type="ECO:0000256" key="11">
    <source>
        <dbReference type="ARBA" id="ARBA00047726"/>
    </source>
</evidence>
<dbReference type="GO" id="GO:0048038">
    <property type="term" value="F:quinone binding"/>
    <property type="evidence" value="ECO:0007669"/>
    <property type="project" value="UniProtKB-KW"/>
</dbReference>
<evidence type="ECO:0000256" key="9">
    <source>
        <dbReference type="ARBA" id="ARBA00023078"/>
    </source>
</evidence>
<comment type="catalytic activity">
    <reaction evidence="12">
        <text>a plastoquinone + NADH + (n+1) H(+)(in) = a plastoquinol + NAD(+) + n H(+)(out)</text>
        <dbReference type="Rhea" id="RHEA:42608"/>
        <dbReference type="Rhea" id="RHEA-COMP:9561"/>
        <dbReference type="Rhea" id="RHEA-COMP:9562"/>
        <dbReference type="ChEBI" id="CHEBI:15378"/>
        <dbReference type="ChEBI" id="CHEBI:17757"/>
        <dbReference type="ChEBI" id="CHEBI:57540"/>
        <dbReference type="ChEBI" id="CHEBI:57945"/>
        <dbReference type="ChEBI" id="CHEBI:62192"/>
    </reaction>
</comment>
<keyword evidence="7 13" id="KW-1133">Transmembrane helix</keyword>